<gene>
    <name evidence="2" type="ORF">FOZ62_010664</name>
</gene>
<feature type="region of interest" description="Disordered" evidence="1">
    <location>
        <begin position="20"/>
        <end position="104"/>
    </location>
</feature>
<accession>A0A7J6RHL1</accession>
<dbReference type="EMBL" id="JABANM010022040">
    <property type="protein sequence ID" value="KAF4720204.1"/>
    <property type="molecule type" value="Genomic_DNA"/>
</dbReference>
<feature type="compositionally biased region" description="Basic and acidic residues" evidence="1">
    <location>
        <begin position="26"/>
        <end position="45"/>
    </location>
</feature>
<feature type="non-terminal residue" evidence="2">
    <location>
        <position position="197"/>
    </location>
</feature>
<evidence type="ECO:0000256" key="1">
    <source>
        <dbReference type="SAM" id="MobiDB-lite"/>
    </source>
</evidence>
<dbReference type="Proteomes" id="UP000574390">
    <property type="component" value="Unassembled WGS sequence"/>
</dbReference>
<evidence type="ECO:0000313" key="2">
    <source>
        <dbReference type="EMBL" id="KAF4720204.1"/>
    </source>
</evidence>
<proteinExistence type="predicted"/>
<comment type="caution">
    <text evidence="2">The sequence shown here is derived from an EMBL/GenBank/DDBJ whole genome shotgun (WGS) entry which is preliminary data.</text>
</comment>
<dbReference type="AlphaFoldDB" id="A0A7J6RHL1"/>
<sequence>GGSPTKDLWGSALCLLDATEASGSWADRREEPTGEGGVERPERALDGTTVTKCRLSEERPTVAIHGQLRKGEKERRQTVLPECRSRPPDLAESSSAYPPAEGRKWESAEADSTWVYRERHGTVPKHHEEPGRLRELVVLVVGHAASFSGSASQVVEGLVVVPRESLQEVASPVLVPAALPVQPALAPILEKAGRRLG</sequence>
<name>A0A7J6RHL1_PEROL</name>
<evidence type="ECO:0000313" key="3">
    <source>
        <dbReference type="Proteomes" id="UP000574390"/>
    </source>
</evidence>
<organism evidence="2 3">
    <name type="scientific">Perkinsus olseni</name>
    <name type="common">Perkinsus atlanticus</name>
    <dbReference type="NCBI Taxonomy" id="32597"/>
    <lineage>
        <taxon>Eukaryota</taxon>
        <taxon>Sar</taxon>
        <taxon>Alveolata</taxon>
        <taxon>Perkinsozoa</taxon>
        <taxon>Perkinsea</taxon>
        <taxon>Perkinsida</taxon>
        <taxon>Perkinsidae</taxon>
        <taxon>Perkinsus</taxon>
    </lineage>
</organism>
<reference evidence="2 3" key="1">
    <citation type="submission" date="2020-04" db="EMBL/GenBank/DDBJ databases">
        <title>Perkinsus olseni comparative genomics.</title>
        <authorList>
            <person name="Bogema D.R."/>
        </authorList>
    </citation>
    <scope>NUCLEOTIDE SEQUENCE [LARGE SCALE GENOMIC DNA]</scope>
    <source>
        <strain evidence="2">ATCC PRA-205</strain>
    </source>
</reference>
<protein>
    <submittedName>
        <fullName evidence="2">Uncharacterized protein</fullName>
    </submittedName>
</protein>
<feature type="compositionally biased region" description="Basic and acidic residues" evidence="1">
    <location>
        <begin position="69"/>
        <end position="89"/>
    </location>
</feature>